<sequence length="498" mass="57777">MRRRLPVLCLGLCLSLAWAGAAGAAPEGPAGASPAEERADPPAILNLSPLFYRLSWPGRDFSETEAVGPVFLHYSGPGAGTSGWALRPLCSYSRTPGKRVFEFLYPLGNWQETENGRRWRFIPLFTGQSGAEAKAGAGTRHHLWPAYWGTTADGRGYGGLFPLYGTFLERFGRERITFALWPLYSHSEWEGHHQYSILWPIFQRVTGPRDHGWRLWPLWGDFESRGHMKRRYALWPIFIDEWRDLETDDPVHRRMVFPLVVRDQGPKRSRWIVLWPFFQTYRNGERDFTRWDAPWPFVTRAKGPTYDSWRFWPLFGRTRKPETTSVFVLWPIFSGEWTRDARTGGERREQRWLLLSHLVRDRKGDGTAGASFTRLWPFFTHRRAADGSREFYFPAILPTEEAGLHRVYGPFLKLYESREGPDGAGRSKALWGLYRHTWTRSWHRVAFSFLFNMEWSDDTGDRSWDLLGGLLGRRRREGRESFRLFYLSLPAGGGAPPR</sequence>
<protein>
    <submittedName>
        <fullName evidence="2">Uncharacterized protein</fullName>
    </submittedName>
</protein>
<accession>A0A6N9TS24</accession>
<reference evidence="2 3" key="1">
    <citation type="submission" date="2020-02" db="EMBL/GenBank/DDBJ databases">
        <title>Comparative genomics of sulfur disproportionating microorganisms.</title>
        <authorList>
            <person name="Ward L.M."/>
            <person name="Bertran E."/>
            <person name="Johnston D.T."/>
        </authorList>
    </citation>
    <scope>NUCLEOTIDE SEQUENCE [LARGE SCALE GENOMIC DNA]</scope>
    <source>
        <strain evidence="2 3">DSM 100025</strain>
    </source>
</reference>
<evidence type="ECO:0000313" key="2">
    <source>
        <dbReference type="EMBL" id="NDY42554.1"/>
    </source>
</evidence>
<keyword evidence="1" id="KW-0732">Signal</keyword>
<evidence type="ECO:0000313" key="3">
    <source>
        <dbReference type="Proteomes" id="UP000469346"/>
    </source>
</evidence>
<name>A0A6N9TS24_DISTH</name>
<dbReference type="EMBL" id="JAAGRR010000065">
    <property type="protein sequence ID" value="NDY42554.1"/>
    <property type="molecule type" value="Genomic_DNA"/>
</dbReference>
<gene>
    <name evidence="2" type="ORF">G3N55_06825</name>
</gene>
<feature type="chain" id="PRO_5026895140" evidence="1">
    <location>
        <begin position="25"/>
        <end position="498"/>
    </location>
</feature>
<proteinExistence type="predicted"/>
<dbReference type="RefSeq" id="WP_163298692.1">
    <property type="nucleotide sequence ID" value="NZ_JAAGRR010000065.1"/>
</dbReference>
<comment type="caution">
    <text evidence="2">The sequence shown here is derived from an EMBL/GenBank/DDBJ whole genome shotgun (WGS) entry which is preliminary data.</text>
</comment>
<feature type="signal peptide" evidence="1">
    <location>
        <begin position="1"/>
        <end position="24"/>
    </location>
</feature>
<keyword evidence="3" id="KW-1185">Reference proteome</keyword>
<dbReference type="Proteomes" id="UP000469346">
    <property type="component" value="Unassembled WGS sequence"/>
</dbReference>
<dbReference type="AlphaFoldDB" id="A0A6N9TS24"/>
<organism evidence="2 3">
    <name type="scientific">Dissulfurirhabdus thermomarina</name>
    <dbReference type="NCBI Taxonomy" id="1765737"/>
    <lineage>
        <taxon>Bacteria</taxon>
        <taxon>Deltaproteobacteria</taxon>
        <taxon>Dissulfurirhabdaceae</taxon>
        <taxon>Dissulfurirhabdus</taxon>
    </lineage>
</organism>
<evidence type="ECO:0000256" key="1">
    <source>
        <dbReference type="SAM" id="SignalP"/>
    </source>
</evidence>